<dbReference type="Gene3D" id="3.40.50.2300">
    <property type="match status" value="1"/>
</dbReference>
<evidence type="ECO:0000313" key="8">
    <source>
        <dbReference type="EMBL" id="GAM14853.1"/>
    </source>
</evidence>
<protein>
    <submittedName>
        <fullName evidence="8">DNA-binding response regulator ResD</fullName>
    </submittedName>
</protein>
<evidence type="ECO:0000256" key="6">
    <source>
        <dbReference type="PROSITE-ProRule" id="PRU00169"/>
    </source>
</evidence>
<reference evidence="8 9" key="1">
    <citation type="submission" date="2013-06" db="EMBL/GenBank/DDBJ databases">
        <title>Whole genome shotgun sequence of Bacillus selenatarsenatis SF-1.</title>
        <authorList>
            <person name="Kuroda M."/>
            <person name="Sei K."/>
            <person name="Yamashita M."/>
            <person name="Ike M."/>
        </authorList>
    </citation>
    <scope>NUCLEOTIDE SEQUENCE [LARGE SCALE GENOMIC DNA]</scope>
    <source>
        <strain evidence="8 9">SF-1</strain>
    </source>
</reference>
<sequence length="119" mass="13471">MGKRVLVAEDEQRISHLLKMYLEREEFVVEVADNGDEALEKALQDSFDIIILDILMPGRDGFSVLEEVRKNKDTPVIMLSAKGEAHDLKRGEELGASEYILKPFSPKDVVSKIKMLLNL</sequence>
<dbReference type="OrthoDB" id="9797769at2"/>
<keyword evidence="4 8" id="KW-0238">DNA-binding</keyword>
<evidence type="ECO:0000256" key="4">
    <source>
        <dbReference type="ARBA" id="ARBA00023125"/>
    </source>
</evidence>
<evidence type="ECO:0000256" key="5">
    <source>
        <dbReference type="ARBA" id="ARBA00023163"/>
    </source>
</evidence>
<dbReference type="Pfam" id="PF00072">
    <property type="entry name" value="Response_reg"/>
    <property type="match status" value="1"/>
</dbReference>
<dbReference type="Proteomes" id="UP000031014">
    <property type="component" value="Unassembled WGS sequence"/>
</dbReference>
<feature type="domain" description="Response regulatory" evidence="7">
    <location>
        <begin position="4"/>
        <end position="117"/>
    </location>
</feature>
<organism evidence="8 9">
    <name type="scientific">Mesobacillus selenatarsenatis (strain DSM 18680 / JCM 14380 / FERM P-15431 / SF-1)</name>
    <dbReference type="NCBI Taxonomy" id="1321606"/>
    <lineage>
        <taxon>Bacteria</taxon>
        <taxon>Bacillati</taxon>
        <taxon>Bacillota</taxon>
        <taxon>Bacilli</taxon>
        <taxon>Bacillales</taxon>
        <taxon>Bacillaceae</taxon>
        <taxon>Mesobacillus</taxon>
    </lineage>
</organism>
<evidence type="ECO:0000313" key="9">
    <source>
        <dbReference type="Proteomes" id="UP000031014"/>
    </source>
</evidence>
<proteinExistence type="predicted"/>
<dbReference type="STRING" id="1321606.SAMD00020551_3007"/>
<dbReference type="GO" id="GO:0003677">
    <property type="term" value="F:DNA binding"/>
    <property type="evidence" value="ECO:0007669"/>
    <property type="project" value="UniProtKB-KW"/>
</dbReference>
<dbReference type="RefSeq" id="WP_052442193.1">
    <property type="nucleotide sequence ID" value="NZ_BASE01000071.1"/>
</dbReference>
<dbReference type="FunFam" id="3.40.50.2300:FF:000001">
    <property type="entry name" value="DNA-binding response regulator PhoB"/>
    <property type="match status" value="1"/>
</dbReference>
<dbReference type="EMBL" id="BASE01000071">
    <property type="protein sequence ID" value="GAM14853.1"/>
    <property type="molecule type" value="Genomic_DNA"/>
</dbReference>
<keyword evidence="2" id="KW-0902">Two-component regulatory system</keyword>
<keyword evidence="3" id="KW-0805">Transcription regulation</keyword>
<dbReference type="SUPFAM" id="SSF52172">
    <property type="entry name" value="CheY-like"/>
    <property type="match status" value="1"/>
</dbReference>
<name>A0A0A8X4J9_MESS1</name>
<evidence type="ECO:0000256" key="3">
    <source>
        <dbReference type="ARBA" id="ARBA00023015"/>
    </source>
</evidence>
<dbReference type="PANTHER" id="PTHR44591:SF14">
    <property type="entry name" value="PROTEIN PILG"/>
    <property type="match status" value="1"/>
</dbReference>
<dbReference type="InterPro" id="IPR050595">
    <property type="entry name" value="Bact_response_regulator"/>
</dbReference>
<dbReference type="GO" id="GO:0000160">
    <property type="term" value="P:phosphorelay signal transduction system"/>
    <property type="evidence" value="ECO:0007669"/>
    <property type="project" value="UniProtKB-KW"/>
</dbReference>
<accession>A0A0A8X4J9</accession>
<dbReference type="PROSITE" id="PS50110">
    <property type="entry name" value="RESPONSE_REGULATORY"/>
    <property type="match status" value="1"/>
</dbReference>
<keyword evidence="1 6" id="KW-0597">Phosphoprotein</keyword>
<dbReference type="SMART" id="SM00448">
    <property type="entry name" value="REC"/>
    <property type="match status" value="1"/>
</dbReference>
<dbReference type="AlphaFoldDB" id="A0A0A8X4J9"/>
<evidence type="ECO:0000259" key="7">
    <source>
        <dbReference type="PROSITE" id="PS50110"/>
    </source>
</evidence>
<gene>
    <name evidence="8" type="ORF">SAMD00020551_3007</name>
</gene>
<comment type="caution">
    <text evidence="8">The sequence shown here is derived from an EMBL/GenBank/DDBJ whole genome shotgun (WGS) entry which is preliminary data.</text>
</comment>
<keyword evidence="9" id="KW-1185">Reference proteome</keyword>
<dbReference type="CDD" id="cd17574">
    <property type="entry name" value="REC_OmpR"/>
    <property type="match status" value="1"/>
</dbReference>
<feature type="modified residue" description="4-aspartylphosphate" evidence="6">
    <location>
        <position position="53"/>
    </location>
</feature>
<dbReference type="InterPro" id="IPR011006">
    <property type="entry name" value="CheY-like_superfamily"/>
</dbReference>
<keyword evidence="5" id="KW-0804">Transcription</keyword>
<dbReference type="InterPro" id="IPR001789">
    <property type="entry name" value="Sig_transdc_resp-reg_receiver"/>
</dbReference>
<dbReference type="PANTHER" id="PTHR44591">
    <property type="entry name" value="STRESS RESPONSE REGULATOR PROTEIN 1"/>
    <property type="match status" value="1"/>
</dbReference>
<evidence type="ECO:0000256" key="2">
    <source>
        <dbReference type="ARBA" id="ARBA00023012"/>
    </source>
</evidence>
<evidence type="ECO:0000256" key="1">
    <source>
        <dbReference type="ARBA" id="ARBA00022553"/>
    </source>
</evidence>